<feature type="non-terminal residue" evidence="1">
    <location>
        <position position="1"/>
    </location>
</feature>
<dbReference type="EMBL" id="BTSX01000004">
    <property type="protein sequence ID" value="GMS96803.1"/>
    <property type="molecule type" value="Genomic_DNA"/>
</dbReference>
<comment type="caution">
    <text evidence="1">The sequence shown here is derived from an EMBL/GenBank/DDBJ whole genome shotgun (WGS) entry which is preliminary data.</text>
</comment>
<protein>
    <submittedName>
        <fullName evidence="1">Uncharacterized protein</fullName>
    </submittedName>
</protein>
<sequence length="177" mass="20288">FHILFNKHLYQCMYTIIKSLQQSKSMTIQMSYLQTPNRLPYPGNKLIYLETTVTQSLLASSETLGTLNGWFSGPLGGRDCIYPQCMHSLSQLLRETLVHHTMTLEYGLSLELLCHDLDEEVLLRSSWHIVQVGLTRDREMRGRESQLQLLPDESGHWSLLNCCHSCQSTKGRDHAPP</sequence>
<name>A0AAV5TRD9_9BILA</name>
<organism evidence="1 2">
    <name type="scientific">Pristionchus entomophagus</name>
    <dbReference type="NCBI Taxonomy" id="358040"/>
    <lineage>
        <taxon>Eukaryota</taxon>
        <taxon>Metazoa</taxon>
        <taxon>Ecdysozoa</taxon>
        <taxon>Nematoda</taxon>
        <taxon>Chromadorea</taxon>
        <taxon>Rhabditida</taxon>
        <taxon>Rhabditina</taxon>
        <taxon>Diplogasteromorpha</taxon>
        <taxon>Diplogasteroidea</taxon>
        <taxon>Neodiplogasteridae</taxon>
        <taxon>Pristionchus</taxon>
    </lineage>
</organism>
<proteinExistence type="predicted"/>
<dbReference type="AlphaFoldDB" id="A0AAV5TRD9"/>
<evidence type="ECO:0000313" key="2">
    <source>
        <dbReference type="Proteomes" id="UP001432027"/>
    </source>
</evidence>
<gene>
    <name evidence="1" type="ORF">PENTCL1PPCAC_18978</name>
</gene>
<feature type="non-terminal residue" evidence="1">
    <location>
        <position position="177"/>
    </location>
</feature>
<evidence type="ECO:0000313" key="1">
    <source>
        <dbReference type="EMBL" id="GMS96803.1"/>
    </source>
</evidence>
<accession>A0AAV5TRD9</accession>
<keyword evidence="2" id="KW-1185">Reference proteome</keyword>
<reference evidence="1" key="1">
    <citation type="submission" date="2023-10" db="EMBL/GenBank/DDBJ databases">
        <title>Genome assembly of Pristionchus species.</title>
        <authorList>
            <person name="Yoshida K."/>
            <person name="Sommer R.J."/>
        </authorList>
    </citation>
    <scope>NUCLEOTIDE SEQUENCE</scope>
    <source>
        <strain evidence="1">RS0144</strain>
    </source>
</reference>
<dbReference type="Proteomes" id="UP001432027">
    <property type="component" value="Unassembled WGS sequence"/>
</dbReference>